<keyword evidence="12" id="KW-1133">Transmembrane helix</keyword>
<dbReference type="GO" id="GO:0004579">
    <property type="term" value="F:dolichyl-diphosphooligosaccharide-protein glycotransferase activity"/>
    <property type="evidence" value="ECO:0007669"/>
    <property type="project" value="UniProtKB-EC"/>
</dbReference>
<evidence type="ECO:0000256" key="8">
    <source>
        <dbReference type="ARBA" id="ARBA00022679"/>
    </source>
</evidence>
<keyword evidence="11" id="KW-0460">Magnesium</keyword>
<gene>
    <name evidence="17" type="ORF">D4764_21G0004970</name>
</gene>
<keyword evidence="14" id="KW-0464">Manganese</keyword>
<dbReference type="InterPro" id="IPR003674">
    <property type="entry name" value="Oligo_trans_STT3"/>
</dbReference>
<organism evidence="17 18">
    <name type="scientific">Takifugu flavidus</name>
    <name type="common">sansaifugu</name>
    <dbReference type="NCBI Taxonomy" id="433684"/>
    <lineage>
        <taxon>Eukaryota</taxon>
        <taxon>Metazoa</taxon>
        <taxon>Chordata</taxon>
        <taxon>Craniata</taxon>
        <taxon>Vertebrata</taxon>
        <taxon>Euteleostomi</taxon>
        <taxon>Actinopterygii</taxon>
        <taxon>Neopterygii</taxon>
        <taxon>Teleostei</taxon>
        <taxon>Neoteleostei</taxon>
        <taxon>Acanthomorphata</taxon>
        <taxon>Eupercaria</taxon>
        <taxon>Tetraodontiformes</taxon>
        <taxon>Tetradontoidea</taxon>
        <taxon>Tetraodontidae</taxon>
        <taxon>Takifugu</taxon>
    </lineage>
</organism>
<dbReference type="GO" id="GO:0012505">
    <property type="term" value="C:endomembrane system"/>
    <property type="evidence" value="ECO:0007669"/>
    <property type="project" value="UniProtKB-SubCell"/>
</dbReference>
<evidence type="ECO:0000256" key="15">
    <source>
        <dbReference type="ARBA" id="ARBA00048829"/>
    </source>
</evidence>
<sequence length="89" mass="10397">MGRFSACHLDTPQWLQFNYRSTHHLTTNGFYEFLNWFDERAWYPLGRIVGGTVSSAPSTFMPQRTGSSWARRRRVLGSTPVQKYPRAQQ</sequence>
<evidence type="ECO:0000256" key="4">
    <source>
        <dbReference type="ARBA" id="ARBA00004922"/>
    </source>
</evidence>
<feature type="domain" description="Oligosaccharyl transferase STT3 N-terminal" evidence="16">
    <location>
        <begin position="17"/>
        <end position="53"/>
    </location>
</feature>
<comment type="caution">
    <text evidence="17">The sequence shown here is derived from an EMBL/GenBank/DDBJ whole genome shotgun (WGS) entry which is preliminary data.</text>
</comment>
<comment type="subcellular location">
    <subcellularLocation>
        <location evidence="3">Endomembrane system</location>
        <topology evidence="3">Multi-pass membrane protein</topology>
    </subcellularLocation>
</comment>
<evidence type="ECO:0000256" key="13">
    <source>
        <dbReference type="ARBA" id="ARBA00023136"/>
    </source>
</evidence>
<evidence type="ECO:0000256" key="3">
    <source>
        <dbReference type="ARBA" id="ARBA00004127"/>
    </source>
</evidence>
<evidence type="ECO:0000256" key="9">
    <source>
        <dbReference type="ARBA" id="ARBA00022692"/>
    </source>
</evidence>
<dbReference type="GO" id="GO:0043687">
    <property type="term" value="P:post-translational protein modification"/>
    <property type="evidence" value="ECO:0007669"/>
    <property type="project" value="TreeGrafter"/>
</dbReference>
<protein>
    <recommendedName>
        <fullName evidence="6">dolichyl-diphosphooligosaccharide--protein glycotransferase</fullName>
        <ecNumber evidence="6">2.4.99.18</ecNumber>
    </recommendedName>
</protein>
<keyword evidence="18" id="KW-1185">Reference proteome</keyword>
<evidence type="ECO:0000256" key="5">
    <source>
        <dbReference type="ARBA" id="ARBA00010810"/>
    </source>
</evidence>
<comment type="cofactor">
    <cofactor evidence="2">
        <name>Mg(2+)</name>
        <dbReference type="ChEBI" id="CHEBI:18420"/>
    </cofactor>
</comment>
<name>A0A5C6NIZ5_9TELE</name>
<dbReference type="UniPathway" id="UPA00378"/>
<evidence type="ECO:0000313" key="17">
    <source>
        <dbReference type="EMBL" id="TWW65597.1"/>
    </source>
</evidence>
<dbReference type="GO" id="GO:0016020">
    <property type="term" value="C:membrane"/>
    <property type="evidence" value="ECO:0007669"/>
    <property type="project" value="InterPro"/>
</dbReference>
<evidence type="ECO:0000259" key="16">
    <source>
        <dbReference type="Pfam" id="PF02516"/>
    </source>
</evidence>
<dbReference type="PANTHER" id="PTHR13872:SF1">
    <property type="entry name" value="DOLICHYL-DIPHOSPHOOLIGOSACCHARIDE--PROTEIN GLYCOSYLTRANSFERASE SUBUNIT STT3B"/>
    <property type="match status" value="1"/>
</dbReference>
<evidence type="ECO:0000256" key="6">
    <source>
        <dbReference type="ARBA" id="ARBA00012605"/>
    </source>
</evidence>
<dbReference type="AlphaFoldDB" id="A0A5C6NIZ5"/>
<comment type="cofactor">
    <cofactor evidence="1">
        <name>Mn(2+)</name>
        <dbReference type="ChEBI" id="CHEBI:29035"/>
    </cofactor>
</comment>
<reference evidence="17 18" key="1">
    <citation type="submission" date="2019-04" db="EMBL/GenBank/DDBJ databases">
        <title>Chromosome genome assembly for Takifugu flavidus.</title>
        <authorList>
            <person name="Xiao S."/>
        </authorList>
    </citation>
    <scope>NUCLEOTIDE SEQUENCE [LARGE SCALE GENOMIC DNA]</scope>
    <source>
        <strain evidence="17">HTHZ2018</strain>
        <tissue evidence="17">Muscle</tissue>
    </source>
</reference>
<dbReference type="GO" id="GO:0018279">
    <property type="term" value="P:protein N-linked glycosylation via asparagine"/>
    <property type="evidence" value="ECO:0007669"/>
    <property type="project" value="TreeGrafter"/>
</dbReference>
<accession>A0A5C6NIZ5</accession>
<dbReference type="GO" id="GO:0046872">
    <property type="term" value="F:metal ion binding"/>
    <property type="evidence" value="ECO:0007669"/>
    <property type="project" value="UniProtKB-KW"/>
</dbReference>
<keyword evidence="7" id="KW-0328">Glycosyltransferase</keyword>
<evidence type="ECO:0000256" key="1">
    <source>
        <dbReference type="ARBA" id="ARBA00001936"/>
    </source>
</evidence>
<dbReference type="EC" id="2.4.99.18" evidence="6"/>
<comment type="similarity">
    <text evidence="5">Belongs to the STT3 family.</text>
</comment>
<evidence type="ECO:0000256" key="2">
    <source>
        <dbReference type="ARBA" id="ARBA00001946"/>
    </source>
</evidence>
<dbReference type="InterPro" id="IPR048307">
    <property type="entry name" value="STT3_N"/>
</dbReference>
<evidence type="ECO:0000256" key="14">
    <source>
        <dbReference type="ARBA" id="ARBA00023211"/>
    </source>
</evidence>
<keyword evidence="13" id="KW-0472">Membrane</keyword>
<dbReference type="PANTHER" id="PTHR13872">
    <property type="entry name" value="DOLICHYL-DIPHOSPHOOLIGOSACCHARIDE--PROTEIN GLYCOSYLTRANSFERASE SUBUNIT"/>
    <property type="match status" value="1"/>
</dbReference>
<keyword evidence="8 17" id="KW-0808">Transferase</keyword>
<evidence type="ECO:0000256" key="7">
    <source>
        <dbReference type="ARBA" id="ARBA00022676"/>
    </source>
</evidence>
<keyword evidence="9" id="KW-0812">Transmembrane</keyword>
<dbReference type="Pfam" id="PF02516">
    <property type="entry name" value="STT3"/>
    <property type="match status" value="1"/>
</dbReference>
<comment type="catalytic activity">
    <reaction evidence="15">
        <text>a di-trans,poly-cis-dolichyl diphosphooligosaccharide + L-asparaginyl-[protein] = N(4)-(oligosaccharide-(1-&gt;4)-N-acetyl-beta-D-glucosaminyl-(1-&gt;4)-N-acetyl-beta-D-glucosaminyl)-L-asparaginyl-[protein] + a di-trans,poly-cis-dolichyl diphosphate + H(+)</text>
        <dbReference type="Rhea" id="RHEA:22980"/>
        <dbReference type="Rhea" id="RHEA-COMP:12804"/>
        <dbReference type="Rhea" id="RHEA-COMP:12805"/>
        <dbReference type="Rhea" id="RHEA-COMP:19506"/>
        <dbReference type="Rhea" id="RHEA-COMP:19509"/>
        <dbReference type="ChEBI" id="CHEBI:15378"/>
        <dbReference type="ChEBI" id="CHEBI:50347"/>
        <dbReference type="ChEBI" id="CHEBI:57497"/>
        <dbReference type="ChEBI" id="CHEBI:57570"/>
        <dbReference type="ChEBI" id="CHEBI:132529"/>
        <dbReference type="EC" id="2.4.99.18"/>
    </reaction>
</comment>
<evidence type="ECO:0000313" key="18">
    <source>
        <dbReference type="Proteomes" id="UP000324091"/>
    </source>
</evidence>
<dbReference type="Proteomes" id="UP000324091">
    <property type="component" value="Chromosome 21"/>
</dbReference>
<evidence type="ECO:0000256" key="10">
    <source>
        <dbReference type="ARBA" id="ARBA00022723"/>
    </source>
</evidence>
<evidence type="ECO:0000256" key="12">
    <source>
        <dbReference type="ARBA" id="ARBA00022989"/>
    </source>
</evidence>
<dbReference type="EMBL" id="RHFK02000014">
    <property type="protein sequence ID" value="TWW65597.1"/>
    <property type="molecule type" value="Genomic_DNA"/>
</dbReference>
<evidence type="ECO:0000256" key="11">
    <source>
        <dbReference type="ARBA" id="ARBA00022842"/>
    </source>
</evidence>
<comment type="pathway">
    <text evidence="4">Protein modification; protein glycosylation.</text>
</comment>
<keyword evidence="10" id="KW-0479">Metal-binding</keyword>
<proteinExistence type="inferred from homology"/>